<protein>
    <submittedName>
        <fullName evidence="1">Uncharacterized protein</fullName>
    </submittedName>
</protein>
<sequence>MLETPYSSINYKVIWKYKLESLKIIEIGQSAAKLLSKYNTWRTFND</sequence>
<dbReference type="EMBL" id="BK059132">
    <property type="protein sequence ID" value="DAE33076.1"/>
    <property type="molecule type" value="Genomic_DNA"/>
</dbReference>
<evidence type="ECO:0000313" key="1">
    <source>
        <dbReference type="EMBL" id="DAE33076.1"/>
    </source>
</evidence>
<name>A0A8S5RPX8_9VIRU</name>
<organism evidence="1">
    <name type="scientific">virus sp. ctrcb4</name>
    <dbReference type="NCBI Taxonomy" id="2825824"/>
    <lineage>
        <taxon>Viruses</taxon>
    </lineage>
</organism>
<proteinExistence type="predicted"/>
<reference evidence="1" key="1">
    <citation type="journal article" date="2021" name="Proc. Natl. Acad. Sci. U.S.A.">
        <title>A Catalog of Tens of Thousands of Viruses from Human Metagenomes Reveals Hidden Associations with Chronic Diseases.</title>
        <authorList>
            <person name="Tisza M.J."/>
            <person name="Buck C.B."/>
        </authorList>
    </citation>
    <scope>NUCLEOTIDE SEQUENCE</scope>
    <source>
        <strain evidence="1">Ctrcb4</strain>
    </source>
</reference>
<accession>A0A8S5RPX8</accession>